<dbReference type="EMBL" id="JANPWE010000001">
    <property type="protein sequence ID" value="MCR6544180.1"/>
    <property type="molecule type" value="Genomic_DNA"/>
</dbReference>
<proteinExistence type="predicted"/>
<reference evidence="1 2" key="1">
    <citation type="submission" date="2022-08" db="EMBL/GenBank/DDBJ databases">
        <title>Proteogenomics of the novel Dehalobacterium formicoaceticum strain EZ94 highlights a key role of methyltransferases during anaerobic dichloromethane degradation.</title>
        <authorList>
            <person name="Wasmund K."/>
        </authorList>
    </citation>
    <scope>NUCLEOTIDE SEQUENCE [LARGE SCALE GENOMIC DNA]</scope>
    <source>
        <strain evidence="1 2">EZ94</strain>
    </source>
</reference>
<dbReference type="Proteomes" id="UP001524944">
    <property type="component" value="Unassembled WGS sequence"/>
</dbReference>
<sequence length="197" mass="21872">MNENLLWVPRMLMIGSAGRNSGKTVLADALIRQWKSRQPVLALKVATVQELGGACVRGGKGCGLCSSLKDRFEIDAETDPTGDKDTNRLLAAGADQVYWLKAQKDYLREGTRELLAQITSDGIIICESNSLRNVVRPGYFIMIDNCGDAPWKKSARDVAEKADFILRSPVEESIPQILEKVNHDFGWVLDHLMKKQA</sequence>
<keyword evidence="2" id="KW-1185">Reference proteome</keyword>
<gene>
    <name evidence="1" type="ORF">NVS47_01405</name>
</gene>
<evidence type="ECO:0000313" key="2">
    <source>
        <dbReference type="Proteomes" id="UP001524944"/>
    </source>
</evidence>
<organism evidence="1 2">
    <name type="scientific">Dehalobacterium formicoaceticum</name>
    <dbReference type="NCBI Taxonomy" id="51515"/>
    <lineage>
        <taxon>Bacteria</taxon>
        <taxon>Bacillati</taxon>
        <taxon>Bacillota</taxon>
        <taxon>Clostridia</taxon>
        <taxon>Eubacteriales</taxon>
        <taxon>Peptococcaceae</taxon>
        <taxon>Dehalobacterium</taxon>
    </lineage>
</organism>
<dbReference type="InterPro" id="IPR027417">
    <property type="entry name" value="P-loop_NTPase"/>
</dbReference>
<name>A0ABT1Y1V7_9FIRM</name>
<accession>A0ABT1Y1V7</accession>
<evidence type="ECO:0000313" key="1">
    <source>
        <dbReference type="EMBL" id="MCR6544180.1"/>
    </source>
</evidence>
<protein>
    <submittedName>
        <fullName evidence="1">Uncharacterized protein</fullName>
    </submittedName>
</protein>
<comment type="caution">
    <text evidence="1">The sequence shown here is derived from an EMBL/GenBank/DDBJ whole genome shotgun (WGS) entry which is preliminary data.</text>
</comment>
<dbReference type="RefSeq" id="WP_089609675.1">
    <property type="nucleotide sequence ID" value="NZ_CP022121.1"/>
</dbReference>
<dbReference type="Gene3D" id="3.40.50.300">
    <property type="entry name" value="P-loop containing nucleotide triphosphate hydrolases"/>
    <property type="match status" value="1"/>
</dbReference>